<keyword evidence="7" id="KW-0472">Membrane</keyword>
<keyword evidence="4" id="KW-0812">Transmembrane</keyword>
<dbReference type="CDD" id="cd04187">
    <property type="entry name" value="DPM1_like_bac"/>
    <property type="match status" value="1"/>
</dbReference>
<evidence type="ECO:0000256" key="3">
    <source>
        <dbReference type="ARBA" id="ARBA00022679"/>
    </source>
</evidence>
<dbReference type="Proteomes" id="UP000432516">
    <property type="component" value="Unassembled WGS sequence"/>
</dbReference>
<evidence type="ECO:0000259" key="8">
    <source>
        <dbReference type="Pfam" id="PF00535"/>
    </source>
</evidence>
<dbReference type="RefSeq" id="WP_154398672.1">
    <property type="nucleotide sequence ID" value="NZ_WKNE01000075.1"/>
</dbReference>
<dbReference type="GO" id="GO:0009103">
    <property type="term" value="P:lipopolysaccharide biosynthetic process"/>
    <property type="evidence" value="ECO:0007669"/>
    <property type="project" value="UniProtKB-KW"/>
</dbReference>
<dbReference type="GO" id="GO:0016757">
    <property type="term" value="F:glycosyltransferase activity"/>
    <property type="evidence" value="ECO:0007669"/>
    <property type="project" value="UniProtKB-KW"/>
</dbReference>
<dbReference type="AlphaFoldDB" id="A0A7K0I5W2"/>
<name>A0A7K0I5W2_PARDI</name>
<keyword evidence="3 9" id="KW-0808">Transferase</keyword>
<keyword evidence="2" id="KW-0328">Glycosyltransferase</keyword>
<dbReference type="InterPro" id="IPR050256">
    <property type="entry name" value="Glycosyltransferase_2"/>
</dbReference>
<evidence type="ECO:0000313" key="9">
    <source>
        <dbReference type="EMBL" id="MRZ57475.1"/>
    </source>
</evidence>
<evidence type="ECO:0000256" key="7">
    <source>
        <dbReference type="ARBA" id="ARBA00023136"/>
    </source>
</evidence>
<dbReference type="InterPro" id="IPR029044">
    <property type="entry name" value="Nucleotide-diphossugar_trans"/>
</dbReference>
<evidence type="ECO:0000313" key="10">
    <source>
        <dbReference type="Proteomes" id="UP000432516"/>
    </source>
</evidence>
<proteinExistence type="predicted"/>
<dbReference type="Gene3D" id="3.90.550.10">
    <property type="entry name" value="Spore Coat Polysaccharide Biosynthesis Protein SpsA, Chain A"/>
    <property type="match status" value="1"/>
</dbReference>
<accession>A0A7K0I5W2</accession>
<dbReference type="EMBL" id="WKNE01000075">
    <property type="protein sequence ID" value="MRZ57475.1"/>
    <property type="molecule type" value="Genomic_DNA"/>
</dbReference>
<dbReference type="SUPFAM" id="SSF53448">
    <property type="entry name" value="Nucleotide-diphospho-sugar transferases"/>
    <property type="match status" value="1"/>
</dbReference>
<keyword evidence="6" id="KW-1133">Transmembrane helix</keyword>
<evidence type="ECO:0000256" key="1">
    <source>
        <dbReference type="ARBA" id="ARBA00022475"/>
    </source>
</evidence>
<evidence type="ECO:0000256" key="4">
    <source>
        <dbReference type="ARBA" id="ARBA00022692"/>
    </source>
</evidence>
<dbReference type="InterPro" id="IPR001173">
    <property type="entry name" value="Glyco_trans_2-like"/>
</dbReference>
<dbReference type="PANTHER" id="PTHR48090">
    <property type="entry name" value="UNDECAPRENYL-PHOSPHATE 4-DEOXY-4-FORMAMIDO-L-ARABINOSE TRANSFERASE-RELATED"/>
    <property type="match status" value="1"/>
</dbReference>
<keyword evidence="1" id="KW-1003">Cell membrane</keyword>
<reference evidence="9 10" key="1">
    <citation type="journal article" date="2019" name="Nat. Med.">
        <title>A library of human gut bacterial isolates paired with longitudinal multiomics data enables mechanistic microbiome research.</title>
        <authorList>
            <person name="Poyet M."/>
            <person name="Groussin M."/>
            <person name="Gibbons S.M."/>
            <person name="Avila-Pacheco J."/>
            <person name="Jiang X."/>
            <person name="Kearney S.M."/>
            <person name="Perrotta A.R."/>
            <person name="Berdy B."/>
            <person name="Zhao S."/>
            <person name="Lieberman T.D."/>
            <person name="Swanson P.K."/>
            <person name="Smith M."/>
            <person name="Roesemann S."/>
            <person name="Alexander J.E."/>
            <person name="Rich S.A."/>
            <person name="Livny J."/>
            <person name="Vlamakis H."/>
            <person name="Clish C."/>
            <person name="Bullock K."/>
            <person name="Deik A."/>
            <person name="Scott J."/>
            <person name="Pierce K.A."/>
            <person name="Xavier R.J."/>
            <person name="Alm E.J."/>
        </authorList>
    </citation>
    <scope>NUCLEOTIDE SEQUENCE [LARGE SCALE GENOMIC DNA]</scope>
    <source>
        <strain evidence="9 10">BIOML-A2</strain>
    </source>
</reference>
<evidence type="ECO:0000256" key="2">
    <source>
        <dbReference type="ARBA" id="ARBA00022676"/>
    </source>
</evidence>
<comment type="caution">
    <text evidence="9">The sequence shown here is derived from an EMBL/GenBank/DDBJ whole genome shotgun (WGS) entry which is preliminary data.</text>
</comment>
<sequence>MKKSPRNISIIIPCFNEEECIDMLYRNLHPVLDKLLFPYELIFVDDGSTDRTLEILLSLSEQNPHVRWLSFSRNFGHQKALKAGLDYAQGDVVITMDADMQHPSSLISTMLTYWADGYDIVDTIRID</sequence>
<feature type="non-terminal residue" evidence="9">
    <location>
        <position position="127"/>
    </location>
</feature>
<dbReference type="Pfam" id="PF00535">
    <property type="entry name" value="Glycos_transf_2"/>
    <property type="match status" value="1"/>
</dbReference>
<gene>
    <name evidence="9" type="ORF">GKD68_22600</name>
</gene>
<keyword evidence="5" id="KW-0448">Lipopolysaccharide biosynthesis</keyword>
<feature type="domain" description="Glycosyltransferase 2-like" evidence="8">
    <location>
        <begin position="9"/>
        <end position="125"/>
    </location>
</feature>
<protein>
    <submittedName>
        <fullName evidence="9">Glycosyltransferase</fullName>
    </submittedName>
</protein>
<evidence type="ECO:0000256" key="6">
    <source>
        <dbReference type="ARBA" id="ARBA00022989"/>
    </source>
</evidence>
<organism evidence="9 10">
    <name type="scientific">Parabacteroides distasonis</name>
    <dbReference type="NCBI Taxonomy" id="823"/>
    <lineage>
        <taxon>Bacteria</taxon>
        <taxon>Pseudomonadati</taxon>
        <taxon>Bacteroidota</taxon>
        <taxon>Bacteroidia</taxon>
        <taxon>Bacteroidales</taxon>
        <taxon>Tannerellaceae</taxon>
        <taxon>Parabacteroides</taxon>
    </lineage>
</organism>
<dbReference type="GO" id="GO:0005886">
    <property type="term" value="C:plasma membrane"/>
    <property type="evidence" value="ECO:0007669"/>
    <property type="project" value="TreeGrafter"/>
</dbReference>
<evidence type="ECO:0000256" key="5">
    <source>
        <dbReference type="ARBA" id="ARBA00022985"/>
    </source>
</evidence>
<dbReference type="PANTHER" id="PTHR48090:SF3">
    <property type="entry name" value="UNDECAPRENYL-PHOSPHATE 4-DEOXY-4-FORMAMIDO-L-ARABINOSE TRANSFERASE"/>
    <property type="match status" value="1"/>
</dbReference>